<dbReference type="CDD" id="cd14448">
    <property type="entry name" value="CuRO_2_BOD_CotA_like"/>
    <property type="match status" value="1"/>
</dbReference>
<keyword evidence="3" id="KW-0479">Metal-binding</keyword>
<protein>
    <recommendedName>
        <fullName evidence="6">Multicopper oxidase CueO</fullName>
        <ecNumber evidence="5">1.16.3.4</ecNumber>
    </recommendedName>
    <alternativeName>
        <fullName evidence="7">Copper efflux oxidase</fullName>
    </alternativeName>
    <alternativeName>
        <fullName evidence="8">Cuprous oxidase</fullName>
    </alternativeName>
</protein>
<evidence type="ECO:0000256" key="10">
    <source>
        <dbReference type="SAM" id="MobiDB-lite"/>
    </source>
</evidence>
<dbReference type="GO" id="GO:0005507">
    <property type="term" value="F:copper ion binding"/>
    <property type="evidence" value="ECO:0007669"/>
    <property type="project" value="InterPro"/>
</dbReference>
<evidence type="ECO:0000256" key="5">
    <source>
        <dbReference type="ARBA" id="ARBA00038978"/>
    </source>
</evidence>
<comment type="subunit">
    <text evidence="2">Monomer.</text>
</comment>
<evidence type="ECO:0000256" key="4">
    <source>
        <dbReference type="ARBA" id="ARBA00023002"/>
    </source>
</evidence>
<dbReference type="Proteomes" id="UP000175829">
    <property type="component" value="Unassembled WGS sequence"/>
</dbReference>
<dbReference type="PATRIC" id="fig|943816.4.peg.1641"/>
<feature type="region of interest" description="Disordered" evidence="10">
    <location>
        <begin position="1"/>
        <end position="21"/>
    </location>
</feature>
<dbReference type="Pfam" id="PF07731">
    <property type="entry name" value="Cu-oxidase_2"/>
    <property type="match status" value="1"/>
</dbReference>
<dbReference type="InterPro" id="IPR002355">
    <property type="entry name" value="Cu_oxidase_Cu_BS"/>
</dbReference>
<accession>A0A1E7K352</accession>
<feature type="domain" description="Plastocyanin-like" evidence="12">
    <location>
        <begin position="101"/>
        <end position="157"/>
    </location>
</feature>
<evidence type="ECO:0000256" key="2">
    <source>
        <dbReference type="ARBA" id="ARBA00011245"/>
    </source>
</evidence>
<dbReference type="RefSeq" id="WP_069991564.1">
    <property type="nucleotide sequence ID" value="NZ_LJGV01000022.1"/>
</dbReference>
<dbReference type="InterPro" id="IPR011707">
    <property type="entry name" value="Cu-oxidase-like_N"/>
</dbReference>
<feature type="region of interest" description="Disordered" evidence="10">
    <location>
        <begin position="139"/>
        <end position="184"/>
    </location>
</feature>
<gene>
    <name evidence="13" type="ORF">AN217_11130</name>
</gene>
<dbReference type="Gene3D" id="2.60.40.420">
    <property type="entry name" value="Cupredoxins - blue copper proteins"/>
    <property type="match status" value="3"/>
</dbReference>
<dbReference type="EMBL" id="LJGV01000022">
    <property type="protein sequence ID" value="OEU98276.1"/>
    <property type="molecule type" value="Genomic_DNA"/>
</dbReference>
<dbReference type="PROSITE" id="PS00080">
    <property type="entry name" value="MULTICOPPER_OXIDASE2"/>
    <property type="match status" value="1"/>
</dbReference>
<evidence type="ECO:0000256" key="8">
    <source>
        <dbReference type="ARBA" id="ARBA00043090"/>
    </source>
</evidence>
<dbReference type="PANTHER" id="PTHR48267:SF1">
    <property type="entry name" value="BILIRUBIN OXIDASE"/>
    <property type="match status" value="1"/>
</dbReference>
<reference evidence="13 14" key="1">
    <citation type="journal article" date="2016" name="Front. Microbiol.">
        <title>Comparative Genomics Analysis of Streptomyces Species Reveals Their Adaptation to the Marine Environment and Their Diversity at the Genomic Level.</title>
        <authorList>
            <person name="Tian X."/>
            <person name="Zhang Z."/>
            <person name="Yang T."/>
            <person name="Chen M."/>
            <person name="Li J."/>
            <person name="Chen F."/>
            <person name="Yang J."/>
            <person name="Li W."/>
            <person name="Zhang B."/>
            <person name="Zhang Z."/>
            <person name="Wu J."/>
            <person name="Zhang C."/>
            <person name="Long L."/>
            <person name="Xiao J."/>
        </authorList>
    </citation>
    <scope>NUCLEOTIDE SEQUENCE [LARGE SCALE GENOMIC DNA]</scope>
    <source>
        <strain evidence="13 14">SCSIO M10379</strain>
    </source>
</reference>
<dbReference type="AlphaFoldDB" id="A0A1E7K352"/>
<dbReference type="InterPro" id="IPR011706">
    <property type="entry name" value="Cu-oxidase_C"/>
</dbReference>
<evidence type="ECO:0000313" key="14">
    <source>
        <dbReference type="Proteomes" id="UP000175829"/>
    </source>
</evidence>
<proteinExistence type="inferred from homology"/>
<evidence type="ECO:0000259" key="11">
    <source>
        <dbReference type="Pfam" id="PF07731"/>
    </source>
</evidence>
<organism evidence="13 14">
    <name type="scientific">Streptomyces qinglanensis</name>
    <dbReference type="NCBI Taxonomy" id="943816"/>
    <lineage>
        <taxon>Bacteria</taxon>
        <taxon>Bacillati</taxon>
        <taxon>Actinomycetota</taxon>
        <taxon>Actinomycetes</taxon>
        <taxon>Kitasatosporales</taxon>
        <taxon>Streptomycetaceae</taxon>
        <taxon>Streptomyces</taxon>
    </lineage>
</organism>
<dbReference type="InterPro" id="IPR008972">
    <property type="entry name" value="Cupredoxin"/>
</dbReference>
<name>A0A1E7K352_9ACTN</name>
<evidence type="ECO:0000256" key="7">
    <source>
        <dbReference type="ARBA" id="ARBA00042896"/>
    </source>
</evidence>
<evidence type="ECO:0000256" key="6">
    <source>
        <dbReference type="ARBA" id="ARBA00041027"/>
    </source>
</evidence>
<dbReference type="EC" id="1.16.3.4" evidence="5"/>
<feature type="domain" description="Plastocyanin-like" evidence="12">
    <location>
        <begin position="195"/>
        <end position="239"/>
    </location>
</feature>
<dbReference type="GO" id="GO:0016491">
    <property type="term" value="F:oxidoreductase activity"/>
    <property type="evidence" value="ECO:0007669"/>
    <property type="project" value="UniProtKB-KW"/>
</dbReference>
<comment type="similarity">
    <text evidence="1">Belongs to the multicopper oxidase family.</text>
</comment>
<evidence type="ECO:0000256" key="3">
    <source>
        <dbReference type="ARBA" id="ARBA00022723"/>
    </source>
</evidence>
<evidence type="ECO:0000256" key="1">
    <source>
        <dbReference type="ARBA" id="ARBA00010609"/>
    </source>
</evidence>
<evidence type="ECO:0000313" key="13">
    <source>
        <dbReference type="EMBL" id="OEU98276.1"/>
    </source>
</evidence>
<dbReference type="InterPro" id="IPR045087">
    <property type="entry name" value="Cu-oxidase_fam"/>
</dbReference>
<keyword evidence="4" id="KW-0560">Oxidoreductase</keyword>
<dbReference type="InterPro" id="IPR006311">
    <property type="entry name" value="TAT_signal"/>
</dbReference>
<evidence type="ECO:0000256" key="9">
    <source>
        <dbReference type="ARBA" id="ARBA00048092"/>
    </source>
</evidence>
<feature type="domain" description="Plastocyanin-like" evidence="11">
    <location>
        <begin position="444"/>
        <end position="549"/>
    </location>
</feature>
<sequence>MSAPHEGSGDGPPAPRRGPGRRRLLALAGGAGAAAALGGAAGCGAPRAGDGISGELLRSTARLPEPFQVPLPVPPVAEPVRTRGGAAVYEVEQRAARQEILPGLRTEVWGYDGRFPGPTFVGESERELRLRVRNALEMPTSTHLHGGVQRPESDGHPTDLVLPSGFPDPRHPEQAGKGEYSGSEMVKPSEWTVSRGHKEYVYPLKQRATTLWYHDHRMDFSAPQVWRGLAGMFLVHDDEESGLPLPEDSRDIPLMICDRAFEEDGSFRYPSLDPSLAGKPGVRAQYMEGVTGDVILVNGAPWPELEVSAERYRFRVLNASNARRFRLALDPGPREGAAFVQVGSDGGLLDAPREHEELPVSPAERFDVVIDFAAFPVGSEVRLVNTLGQGRTRDVMRFRVTRRAKRGAGAPRVPRRLADVQRLKAGQAVVDRQFDFRQKQVHGMRMWTVNGKPYDPGAPLASPRLDSVERWRFTSDFHHPVHVHLAHFQVLSRSGKAPLDSDAGWKDTVDVRPFEVVDVLIRFAGFRGMYMLHCHNLEHEDMAMMADFRIV</sequence>
<dbReference type="PANTHER" id="PTHR48267">
    <property type="entry name" value="CUPREDOXIN SUPERFAMILY PROTEIN"/>
    <property type="match status" value="1"/>
</dbReference>
<comment type="catalytic activity">
    <reaction evidence="9">
        <text>4 Cu(+) + O2 + 4 H(+) = 4 Cu(2+) + 2 H2O</text>
        <dbReference type="Rhea" id="RHEA:30083"/>
        <dbReference type="ChEBI" id="CHEBI:15377"/>
        <dbReference type="ChEBI" id="CHEBI:15378"/>
        <dbReference type="ChEBI" id="CHEBI:15379"/>
        <dbReference type="ChEBI" id="CHEBI:29036"/>
        <dbReference type="ChEBI" id="CHEBI:49552"/>
        <dbReference type="EC" id="1.16.3.4"/>
    </reaction>
    <physiologicalReaction direction="left-to-right" evidence="9">
        <dbReference type="Rhea" id="RHEA:30084"/>
    </physiologicalReaction>
</comment>
<dbReference type="SUPFAM" id="SSF49503">
    <property type="entry name" value="Cupredoxins"/>
    <property type="match status" value="3"/>
</dbReference>
<dbReference type="PROSITE" id="PS51318">
    <property type="entry name" value="TAT"/>
    <property type="match status" value="1"/>
</dbReference>
<dbReference type="Pfam" id="PF07732">
    <property type="entry name" value="Cu-oxidase_3"/>
    <property type="match status" value="2"/>
</dbReference>
<comment type="caution">
    <text evidence="13">The sequence shown here is derived from an EMBL/GenBank/DDBJ whole genome shotgun (WGS) entry which is preliminary data.</text>
</comment>
<evidence type="ECO:0000259" key="12">
    <source>
        <dbReference type="Pfam" id="PF07732"/>
    </source>
</evidence>